<keyword evidence="9" id="KW-0472">Membrane</keyword>
<comment type="similarity">
    <text evidence="2 10">Belongs to the TonB family.</text>
</comment>
<evidence type="ECO:0000256" key="3">
    <source>
        <dbReference type="ARBA" id="ARBA00022448"/>
    </source>
</evidence>
<dbReference type="GO" id="GO:0055085">
    <property type="term" value="P:transmembrane transport"/>
    <property type="evidence" value="ECO:0007669"/>
    <property type="project" value="InterPro"/>
</dbReference>
<protein>
    <recommendedName>
        <fullName evidence="10">Protein TonB</fullName>
    </recommendedName>
</protein>
<dbReference type="InterPro" id="IPR051045">
    <property type="entry name" value="TonB-dependent_transducer"/>
</dbReference>
<evidence type="ECO:0000256" key="6">
    <source>
        <dbReference type="ARBA" id="ARBA00022692"/>
    </source>
</evidence>
<dbReference type="GO" id="GO:0015891">
    <property type="term" value="P:siderophore transport"/>
    <property type="evidence" value="ECO:0007669"/>
    <property type="project" value="InterPro"/>
</dbReference>
<evidence type="ECO:0000259" key="11">
    <source>
        <dbReference type="PROSITE" id="PS52015"/>
    </source>
</evidence>
<evidence type="ECO:0000256" key="8">
    <source>
        <dbReference type="ARBA" id="ARBA00022989"/>
    </source>
</evidence>
<dbReference type="RefSeq" id="WP_127695469.1">
    <property type="nucleotide sequence ID" value="NZ_SACQ01000008.1"/>
</dbReference>
<comment type="caution">
    <text evidence="12">The sequence shown here is derived from an EMBL/GenBank/DDBJ whole genome shotgun (WGS) entry which is preliminary data.</text>
</comment>
<comment type="subcellular location">
    <subcellularLocation>
        <location evidence="1 10">Cell inner membrane</location>
        <topology evidence="1 10">Single-pass membrane protein</topology>
        <orientation evidence="1 10">Periplasmic side</orientation>
    </subcellularLocation>
</comment>
<keyword evidence="5 10" id="KW-0997">Cell inner membrane</keyword>
<keyword evidence="13" id="KW-1185">Reference proteome</keyword>
<evidence type="ECO:0000256" key="9">
    <source>
        <dbReference type="ARBA" id="ARBA00023136"/>
    </source>
</evidence>
<dbReference type="Proteomes" id="UP000282818">
    <property type="component" value="Unassembled WGS sequence"/>
</dbReference>
<organism evidence="12 13">
    <name type="scientific">Neptunomonas marina</name>
    <dbReference type="NCBI Taxonomy" id="1815562"/>
    <lineage>
        <taxon>Bacteria</taxon>
        <taxon>Pseudomonadati</taxon>
        <taxon>Pseudomonadota</taxon>
        <taxon>Gammaproteobacteria</taxon>
        <taxon>Oceanospirillales</taxon>
        <taxon>Oceanospirillaceae</taxon>
        <taxon>Neptunomonas</taxon>
    </lineage>
</organism>
<dbReference type="InterPro" id="IPR003538">
    <property type="entry name" value="TonB"/>
</dbReference>
<evidence type="ECO:0000313" key="13">
    <source>
        <dbReference type="Proteomes" id="UP000282818"/>
    </source>
</evidence>
<dbReference type="PANTHER" id="PTHR33446:SF2">
    <property type="entry name" value="PROTEIN TONB"/>
    <property type="match status" value="1"/>
</dbReference>
<name>A0A437Q535_9GAMM</name>
<evidence type="ECO:0000256" key="1">
    <source>
        <dbReference type="ARBA" id="ARBA00004383"/>
    </source>
</evidence>
<dbReference type="GO" id="GO:0015031">
    <property type="term" value="P:protein transport"/>
    <property type="evidence" value="ECO:0007669"/>
    <property type="project" value="UniProtKB-UniRule"/>
</dbReference>
<dbReference type="InterPro" id="IPR006260">
    <property type="entry name" value="TonB/TolA_C"/>
</dbReference>
<feature type="domain" description="TonB C-terminal" evidence="11">
    <location>
        <begin position="130"/>
        <end position="214"/>
    </location>
</feature>
<dbReference type="GO" id="GO:0098797">
    <property type="term" value="C:plasma membrane protein complex"/>
    <property type="evidence" value="ECO:0007669"/>
    <property type="project" value="TreeGrafter"/>
</dbReference>
<keyword evidence="6" id="KW-0812">Transmembrane</keyword>
<keyword evidence="4 10" id="KW-1003">Cell membrane</keyword>
<dbReference type="NCBIfam" id="TIGR01352">
    <property type="entry name" value="tonB_Cterm"/>
    <property type="match status" value="1"/>
</dbReference>
<evidence type="ECO:0000256" key="4">
    <source>
        <dbReference type="ARBA" id="ARBA00022475"/>
    </source>
</evidence>
<evidence type="ECO:0000256" key="10">
    <source>
        <dbReference type="RuleBase" id="RU362123"/>
    </source>
</evidence>
<keyword evidence="7 10" id="KW-0653">Protein transport</keyword>
<proteinExistence type="inferred from homology"/>
<evidence type="ECO:0000256" key="5">
    <source>
        <dbReference type="ARBA" id="ARBA00022519"/>
    </source>
</evidence>
<dbReference type="EMBL" id="SACQ01000008">
    <property type="protein sequence ID" value="RVU29617.1"/>
    <property type="molecule type" value="Genomic_DNA"/>
</dbReference>
<evidence type="ECO:0000256" key="7">
    <source>
        <dbReference type="ARBA" id="ARBA00022927"/>
    </source>
</evidence>
<keyword evidence="8" id="KW-1133">Transmembrane helix</keyword>
<evidence type="ECO:0000256" key="2">
    <source>
        <dbReference type="ARBA" id="ARBA00006555"/>
    </source>
</evidence>
<dbReference type="GO" id="GO:0030288">
    <property type="term" value="C:outer membrane-bounded periplasmic space"/>
    <property type="evidence" value="ECO:0007669"/>
    <property type="project" value="InterPro"/>
</dbReference>
<dbReference type="SUPFAM" id="SSF74653">
    <property type="entry name" value="TolA/TonB C-terminal domain"/>
    <property type="match status" value="1"/>
</dbReference>
<dbReference type="PANTHER" id="PTHR33446">
    <property type="entry name" value="PROTEIN TONB-RELATED"/>
    <property type="match status" value="1"/>
</dbReference>
<gene>
    <name evidence="12" type="ORF">EOE65_15730</name>
</gene>
<sequence>MMQLHWKACGFFCSLLLHLGLAYLLWKQPLLAGAAQAPAASFSAVRVSVAAPAPVAPAVAAPLAAATPPEPIIEKPKPKPAVQQTLPTHTQVASGANIVANKVQHQASVDAANEQQRAAPPINPKAQRDLHFNELAARIDAHKHYPSRARKRGIEGRVTFIVSIDASGNLADVEWLKGNRLFYKSTLQAIQRSLPLPSPLGAVAYKLTLVYQLK</sequence>
<dbReference type="InterPro" id="IPR037682">
    <property type="entry name" value="TonB_C"/>
</dbReference>
<keyword evidence="10" id="KW-0735">Signal-anchor</keyword>
<dbReference type="Gene3D" id="3.30.1150.10">
    <property type="match status" value="1"/>
</dbReference>
<keyword evidence="3 10" id="KW-0813">Transport</keyword>
<accession>A0A437Q535</accession>
<dbReference type="AlphaFoldDB" id="A0A437Q535"/>
<dbReference type="GO" id="GO:0031992">
    <property type="term" value="F:energy transducer activity"/>
    <property type="evidence" value="ECO:0007669"/>
    <property type="project" value="InterPro"/>
</dbReference>
<reference evidence="12 13" key="1">
    <citation type="submission" date="2019-01" db="EMBL/GenBank/DDBJ databases">
        <authorList>
            <person name="Chen W.-M."/>
        </authorList>
    </citation>
    <scope>NUCLEOTIDE SEQUENCE [LARGE SCALE GENOMIC DNA]</scope>
    <source>
        <strain evidence="12 13">HPM-16</strain>
    </source>
</reference>
<comment type="function">
    <text evidence="10">Interacts with outer membrane receptor proteins that carry out high-affinity binding and energy dependent uptake into the periplasmic space of specific substrates. It could act to transduce energy from the cytoplasmic membrane to specific energy-requiring processes in the outer membrane, resulting in the release into the periplasm of ligands bound by these outer membrane proteins.</text>
</comment>
<dbReference type="Pfam" id="PF03544">
    <property type="entry name" value="TonB_C"/>
    <property type="match status" value="1"/>
</dbReference>
<dbReference type="PROSITE" id="PS52015">
    <property type="entry name" value="TONB_CTD"/>
    <property type="match status" value="1"/>
</dbReference>
<evidence type="ECO:0000313" key="12">
    <source>
        <dbReference type="EMBL" id="RVU29617.1"/>
    </source>
</evidence>
<dbReference type="PRINTS" id="PR01374">
    <property type="entry name" value="TONBPROTEIN"/>
</dbReference>